<sequence length="72" mass="7922">MHEAKTTLSKLVERAEAGEEIVIARHGTPVVRLVPVQRRNAMAEVRGAWRDQVELAPDFDELPADIADAFGA</sequence>
<name>A0A840IH21_9ACTN</name>
<dbReference type="Gene3D" id="3.40.1620.10">
    <property type="entry name" value="YefM-like domain"/>
    <property type="match status" value="1"/>
</dbReference>
<dbReference type="EMBL" id="JACHNU010000004">
    <property type="protein sequence ID" value="MBB4663531.1"/>
    <property type="molecule type" value="Genomic_DNA"/>
</dbReference>
<dbReference type="InterPro" id="IPR006442">
    <property type="entry name" value="Antitoxin_Phd/YefM"/>
</dbReference>
<dbReference type="SUPFAM" id="SSF143120">
    <property type="entry name" value="YefM-like"/>
    <property type="match status" value="1"/>
</dbReference>
<protein>
    <recommendedName>
        <fullName evidence="2">Antitoxin</fullName>
    </recommendedName>
</protein>
<evidence type="ECO:0000256" key="2">
    <source>
        <dbReference type="RuleBase" id="RU362080"/>
    </source>
</evidence>
<reference evidence="3 4" key="1">
    <citation type="submission" date="2020-08" db="EMBL/GenBank/DDBJ databases">
        <title>Genomic Encyclopedia of Archaeal and Bacterial Type Strains, Phase II (KMG-II): from individual species to whole genera.</title>
        <authorList>
            <person name="Goeker M."/>
        </authorList>
    </citation>
    <scope>NUCLEOTIDE SEQUENCE [LARGE SCALE GENOMIC DNA]</scope>
    <source>
        <strain evidence="3 4">DSM 23288</strain>
    </source>
</reference>
<accession>A0A840IH21</accession>
<comment type="function">
    <text evidence="2">Antitoxin component of a type II toxin-antitoxin (TA) system.</text>
</comment>
<proteinExistence type="inferred from homology"/>
<dbReference type="NCBIfam" id="TIGR01552">
    <property type="entry name" value="phd_fam"/>
    <property type="match status" value="1"/>
</dbReference>
<dbReference type="Proteomes" id="UP000585272">
    <property type="component" value="Unassembled WGS sequence"/>
</dbReference>
<organism evidence="3 4">
    <name type="scientific">Conexibacter arvalis</name>
    <dbReference type="NCBI Taxonomy" id="912552"/>
    <lineage>
        <taxon>Bacteria</taxon>
        <taxon>Bacillati</taxon>
        <taxon>Actinomycetota</taxon>
        <taxon>Thermoleophilia</taxon>
        <taxon>Solirubrobacterales</taxon>
        <taxon>Conexibacteraceae</taxon>
        <taxon>Conexibacter</taxon>
    </lineage>
</organism>
<gene>
    <name evidence="3" type="ORF">BDZ31_003126</name>
</gene>
<dbReference type="AlphaFoldDB" id="A0A840IH21"/>
<evidence type="ECO:0000313" key="3">
    <source>
        <dbReference type="EMBL" id="MBB4663531.1"/>
    </source>
</evidence>
<keyword evidence="4" id="KW-1185">Reference proteome</keyword>
<dbReference type="Pfam" id="PF02604">
    <property type="entry name" value="PhdYeFM_antitox"/>
    <property type="match status" value="1"/>
</dbReference>
<evidence type="ECO:0000256" key="1">
    <source>
        <dbReference type="ARBA" id="ARBA00009981"/>
    </source>
</evidence>
<comment type="caution">
    <text evidence="3">The sequence shown here is derived from an EMBL/GenBank/DDBJ whole genome shotgun (WGS) entry which is preliminary data.</text>
</comment>
<comment type="similarity">
    <text evidence="1 2">Belongs to the phD/YefM antitoxin family.</text>
</comment>
<dbReference type="InterPro" id="IPR036165">
    <property type="entry name" value="YefM-like_sf"/>
</dbReference>
<evidence type="ECO:0000313" key="4">
    <source>
        <dbReference type="Proteomes" id="UP000585272"/>
    </source>
</evidence>